<dbReference type="Pfam" id="PF01261">
    <property type="entry name" value="AP_endonuc_2"/>
    <property type="match status" value="1"/>
</dbReference>
<proteinExistence type="predicted"/>
<dbReference type="AlphaFoldDB" id="A0A3E2VCA4"/>
<dbReference type="InterPro" id="IPR050312">
    <property type="entry name" value="IolE/XylAMocC-like"/>
</dbReference>
<dbReference type="PANTHER" id="PTHR12110:SF53">
    <property type="entry name" value="BLR5974 PROTEIN"/>
    <property type="match status" value="1"/>
</dbReference>
<accession>A0A3E2VCA4</accession>
<dbReference type="PANTHER" id="PTHR12110">
    <property type="entry name" value="HYDROXYPYRUVATE ISOMERASE"/>
    <property type="match status" value="1"/>
</dbReference>
<dbReference type="InterPro" id="IPR036237">
    <property type="entry name" value="Xyl_isomerase-like_sf"/>
</dbReference>
<name>A0A3E2VCA4_CLOIN</name>
<evidence type="ECO:0000313" key="2">
    <source>
        <dbReference type="EMBL" id="MCR0235026.1"/>
    </source>
</evidence>
<dbReference type="RefSeq" id="WP_117445050.1">
    <property type="nucleotide sequence ID" value="NZ_QVEV01000086.1"/>
</dbReference>
<dbReference type="InterPro" id="IPR013022">
    <property type="entry name" value="Xyl_isomerase-like_TIM-brl"/>
</dbReference>
<feature type="domain" description="Xylose isomerase-like TIM barrel" evidence="1">
    <location>
        <begin position="21"/>
        <end position="241"/>
    </location>
</feature>
<gene>
    <name evidence="3" type="ORF">DXA38_22335</name>
    <name evidence="2" type="ORF">MKC95_19850</name>
</gene>
<protein>
    <submittedName>
        <fullName evidence="3">Sugar phosphate isomerase/epimerase</fullName>
    </submittedName>
</protein>
<comment type="caution">
    <text evidence="3">The sequence shown here is derived from an EMBL/GenBank/DDBJ whole genome shotgun (WGS) entry which is preliminary data.</text>
</comment>
<dbReference type="OrthoDB" id="9801426at2"/>
<dbReference type="Proteomes" id="UP000260025">
    <property type="component" value="Unassembled WGS sequence"/>
</dbReference>
<reference evidence="3 4" key="1">
    <citation type="submission" date="2018-08" db="EMBL/GenBank/DDBJ databases">
        <title>A genome reference for cultivated species of the human gut microbiota.</title>
        <authorList>
            <person name="Zou Y."/>
            <person name="Xue W."/>
            <person name="Luo G."/>
        </authorList>
    </citation>
    <scope>NUCLEOTIDE SEQUENCE [LARGE SCALE GENOMIC DNA]</scope>
    <source>
        <strain evidence="3 4">OF01-2LB</strain>
    </source>
</reference>
<reference evidence="2" key="2">
    <citation type="journal article" date="2022" name="Clin. Infect. Dis.">
        <title>Association between Clostridium innocuum and antibiotic-associated diarrhea in adults and children: A cross-sectional study and comparative genomics analysis.</title>
        <authorList>
            <person name="Cherny K.E."/>
            <person name="Muscat E.B."/>
            <person name="Balaji A."/>
            <person name="Mukherjee J."/>
            <person name="Ozer E.A."/>
            <person name="Angarone M.P."/>
            <person name="Hauser A.R."/>
            <person name="Sichel J.S."/>
            <person name="Amponsah E."/>
            <person name="Kociolek L.K."/>
        </authorList>
    </citation>
    <scope>NUCLEOTIDE SEQUENCE</scope>
    <source>
        <strain evidence="2">NU1-AC-029v</strain>
    </source>
</reference>
<evidence type="ECO:0000313" key="4">
    <source>
        <dbReference type="Proteomes" id="UP000260025"/>
    </source>
</evidence>
<sequence>MKLSISNIAWDKEYDKEMYEFLHQLKFDGIELAPTRLFIDPYDTPLIADKFKRMLSESYSLQICSIQSIWYNRKEKLFGSDEERQKLKEYTMKAIIFAEHLGANNIVFGSPRNRVISNADNFKQAILFFKELGNYACKHHTVLSIEANPKIYNTNFINTTEEATALVNLVNSEGFKVNLDLGTIIENNEDLHSIDFKLVNHIHISEPYLKEIVWSEMHEQLKCILKKEDYKNYVSIEMENLKNINLIKKILLQFKCLFQEE</sequence>
<dbReference type="EMBL" id="QVEV01000086">
    <property type="protein sequence ID" value="RGC08207.1"/>
    <property type="molecule type" value="Genomic_DNA"/>
</dbReference>
<dbReference type="Gene3D" id="3.20.20.150">
    <property type="entry name" value="Divalent-metal-dependent TIM barrel enzymes"/>
    <property type="match status" value="1"/>
</dbReference>
<organism evidence="3 4">
    <name type="scientific">Clostridium innocuum</name>
    <dbReference type="NCBI Taxonomy" id="1522"/>
    <lineage>
        <taxon>Bacteria</taxon>
        <taxon>Bacillati</taxon>
        <taxon>Bacillota</taxon>
        <taxon>Clostridia</taxon>
        <taxon>Eubacteriales</taxon>
        <taxon>Clostridiaceae</taxon>
        <taxon>Clostridium</taxon>
    </lineage>
</organism>
<dbReference type="EMBL" id="JAKTMA010000047">
    <property type="protein sequence ID" value="MCR0235026.1"/>
    <property type="molecule type" value="Genomic_DNA"/>
</dbReference>
<evidence type="ECO:0000313" key="3">
    <source>
        <dbReference type="EMBL" id="RGC08207.1"/>
    </source>
</evidence>
<dbReference type="Proteomes" id="UP001203972">
    <property type="component" value="Unassembled WGS sequence"/>
</dbReference>
<keyword evidence="3" id="KW-0413">Isomerase</keyword>
<evidence type="ECO:0000259" key="1">
    <source>
        <dbReference type="Pfam" id="PF01261"/>
    </source>
</evidence>
<dbReference type="SUPFAM" id="SSF51658">
    <property type="entry name" value="Xylose isomerase-like"/>
    <property type="match status" value="1"/>
</dbReference>
<dbReference type="GO" id="GO:0016853">
    <property type="term" value="F:isomerase activity"/>
    <property type="evidence" value="ECO:0007669"/>
    <property type="project" value="UniProtKB-KW"/>
</dbReference>